<evidence type="ECO:0000313" key="2">
    <source>
        <dbReference type="EMBL" id="EMR02338.1"/>
    </source>
</evidence>
<dbReference type="SUPFAM" id="SSF55961">
    <property type="entry name" value="Bet v1-like"/>
    <property type="match status" value="1"/>
</dbReference>
<dbReference type="InterPro" id="IPR023393">
    <property type="entry name" value="START-like_dom_sf"/>
</dbReference>
<dbReference type="Proteomes" id="UP000011910">
    <property type="component" value="Unassembled WGS sequence"/>
</dbReference>
<name>M7N0Z5_9BACT</name>
<evidence type="ECO:0000256" key="1">
    <source>
        <dbReference type="SAM" id="MobiDB-lite"/>
    </source>
</evidence>
<reference evidence="2 3" key="1">
    <citation type="journal article" date="2013" name="Genome Announc.">
        <title>Draft Genome Sequence of Cesiribacter andamanensis Strain AMV16T, Isolated from a Soil Sample from a Mud Volcano in the Andaman Islands, India.</title>
        <authorList>
            <person name="Shivaji S."/>
            <person name="Ara S."/>
            <person name="Begum Z."/>
            <person name="Srinivas T.N."/>
            <person name="Singh A."/>
            <person name="Kumar Pinnaka A."/>
        </authorList>
    </citation>
    <scope>NUCLEOTIDE SEQUENCE [LARGE SCALE GENOMIC DNA]</scope>
    <source>
        <strain evidence="2 3">AMV16</strain>
    </source>
</reference>
<dbReference type="CDD" id="cd07818">
    <property type="entry name" value="SRPBCC_1"/>
    <property type="match status" value="1"/>
</dbReference>
<organism evidence="2 3">
    <name type="scientific">Cesiribacter andamanensis AMV16</name>
    <dbReference type="NCBI Taxonomy" id="1279009"/>
    <lineage>
        <taxon>Bacteria</taxon>
        <taxon>Pseudomonadati</taxon>
        <taxon>Bacteroidota</taxon>
        <taxon>Cytophagia</taxon>
        <taxon>Cytophagales</taxon>
        <taxon>Cesiribacteraceae</taxon>
        <taxon>Cesiribacter</taxon>
    </lineage>
</organism>
<dbReference type="STRING" id="1279009.ADICEAN_02536"/>
<keyword evidence="3" id="KW-1185">Reference proteome</keyword>
<dbReference type="RefSeq" id="WP_009195926.1">
    <property type="nucleotide sequence ID" value="NZ_AODQ01000062.1"/>
</dbReference>
<feature type="region of interest" description="Disordered" evidence="1">
    <location>
        <begin position="175"/>
        <end position="199"/>
    </location>
</feature>
<comment type="caution">
    <text evidence="2">The sequence shown here is derived from an EMBL/GenBank/DDBJ whole genome shotgun (WGS) entry which is preliminary data.</text>
</comment>
<dbReference type="AlphaFoldDB" id="M7N0Z5"/>
<dbReference type="eggNOG" id="COG3832">
    <property type="taxonomic scope" value="Bacteria"/>
</dbReference>
<proteinExistence type="predicted"/>
<dbReference type="Pfam" id="PF10604">
    <property type="entry name" value="Polyketide_cyc2"/>
    <property type="match status" value="1"/>
</dbReference>
<dbReference type="Gene3D" id="3.30.530.20">
    <property type="match status" value="1"/>
</dbReference>
<protein>
    <submittedName>
        <fullName evidence="2">Polyketide cyclase / dehydrase and lipid transport</fullName>
    </submittedName>
</protein>
<evidence type="ECO:0000313" key="3">
    <source>
        <dbReference type="Proteomes" id="UP000011910"/>
    </source>
</evidence>
<sequence>MKLIRAIALLLAGILIIALATAAFMPETMEVEGSIEINKPVEEVFNHVADLRNWHAWNPWSEMDPEATHEISTPSRGKGAKWSWTGEKLGKGSLQQQEIEENEMIRFSLVFEEPMESSGIDTWYFERTEDNTTLVTWKDEMAMEYPHGRLATLFVKPGLEEQLNRGLQKLKALIEKDAAPTPQPASPPADSAGLRVSGI</sequence>
<accession>M7N0Z5</accession>
<dbReference type="EMBL" id="AODQ01000062">
    <property type="protein sequence ID" value="EMR02338.1"/>
    <property type="molecule type" value="Genomic_DNA"/>
</dbReference>
<dbReference type="OrthoDB" id="9807923at2"/>
<dbReference type="InterPro" id="IPR019587">
    <property type="entry name" value="Polyketide_cyclase/dehydratase"/>
</dbReference>
<gene>
    <name evidence="2" type="ORF">ADICEAN_02536</name>
</gene>